<dbReference type="AlphaFoldDB" id="A0AAV4BZ85"/>
<accession>A0AAV4BZ85</accession>
<dbReference type="Proteomes" id="UP000735302">
    <property type="component" value="Unassembled WGS sequence"/>
</dbReference>
<sequence>MLVSYSLYSRERSMVVDACVIQPMRSGEEYGGGCLCHTPFTVGRGGGWWMLVPHRLYRMKEYLGGCLSRRAYTGGRRILVDACVIQPVRKRGKYRWMLVS</sequence>
<protein>
    <submittedName>
        <fullName evidence="1">Uncharacterized protein</fullName>
    </submittedName>
</protein>
<gene>
    <name evidence="1" type="ORF">PoB_005101800</name>
</gene>
<evidence type="ECO:0000313" key="1">
    <source>
        <dbReference type="EMBL" id="GFO24513.1"/>
    </source>
</evidence>
<name>A0AAV4BZ85_9GAST</name>
<evidence type="ECO:0000313" key="2">
    <source>
        <dbReference type="Proteomes" id="UP000735302"/>
    </source>
</evidence>
<organism evidence="1 2">
    <name type="scientific">Plakobranchus ocellatus</name>
    <dbReference type="NCBI Taxonomy" id="259542"/>
    <lineage>
        <taxon>Eukaryota</taxon>
        <taxon>Metazoa</taxon>
        <taxon>Spiralia</taxon>
        <taxon>Lophotrochozoa</taxon>
        <taxon>Mollusca</taxon>
        <taxon>Gastropoda</taxon>
        <taxon>Heterobranchia</taxon>
        <taxon>Euthyneura</taxon>
        <taxon>Panpulmonata</taxon>
        <taxon>Sacoglossa</taxon>
        <taxon>Placobranchoidea</taxon>
        <taxon>Plakobranchidae</taxon>
        <taxon>Plakobranchus</taxon>
    </lineage>
</organism>
<keyword evidence="2" id="KW-1185">Reference proteome</keyword>
<dbReference type="PROSITE" id="PS50231">
    <property type="entry name" value="RICIN_B_LECTIN"/>
    <property type="match status" value="1"/>
</dbReference>
<reference evidence="1 2" key="1">
    <citation type="journal article" date="2021" name="Elife">
        <title>Chloroplast acquisition without the gene transfer in kleptoplastic sea slugs, Plakobranchus ocellatus.</title>
        <authorList>
            <person name="Maeda T."/>
            <person name="Takahashi S."/>
            <person name="Yoshida T."/>
            <person name="Shimamura S."/>
            <person name="Takaki Y."/>
            <person name="Nagai Y."/>
            <person name="Toyoda A."/>
            <person name="Suzuki Y."/>
            <person name="Arimoto A."/>
            <person name="Ishii H."/>
            <person name="Satoh N."/>
            <person name="Nishiyama T."/>
            <person name="Hasebe M."/>
            <person name="Maruyama T."/>
            <person name="Minagawa J."/>
            <person name="Obokata J."/>
            <person name="Shigenobu S."/>
        </authorList>
    </citation>
    <scope>NUCLEOTIDE SEQUENCE [LARGE SCALE GENOMIC DNA]</scope>
</reference>
<comment type="caution">
    <text evidence="1">The sequence shown here is derived from an EMBL/GenBank/DDBJ whole genome shotgun (WGS) entry which is preliminary data.</text>
</comment>
<proteinExistence type="predicted"/>
<dbReference type="EMBL" id="BLXT01005617">
    <property type="protein sequence ID" value="GFO24513.1"/>
    <property type="molecule type" value="Genomic_DNA"/>
</dbReference>